<accession>A0A4Y2DGX3</accession>
<proteinExistence type="predicted"/>
<reference evidence="1 2" key="1">
    <citation type="journal article" date="2019" name="Sci. Rep.">
        <title>Orb-weaving spider Araneus ventricosus genome elucidates the spidroin gene catalogue.</title>
        <authorList>
            <person name="Kono N."/>
            <person name="Nakamura H."/>
            <person name="Ohtoshi R."/>
            <person name="Moran D.A.P."/>
            <person name="Shinohara A."/>
            <person name="Yoshida Y."/>
            <person name="Fujiwara M."/>
            <person name="Mori M."/>
            <person name="Tomita M."/>
            <person name="Arakawa K."/>
        </authorList>
    </citation>
    <scope>NUCLEOTIDE SEQUENCE [LARGE SCALE GENOMIC DNA]</scope>
</reference>
<keyword evidence="2" id="KW-1185">Reference proteome</keyword>
<evidence type="ECO:0000313" key="2">
    <source>
        <dbReference type="Proteomes" id="UP000499080"/>
    </source>
</evidence>
<dbReference type="AlphaFoldDB" id="A0A4Y2DGX3"/>
<gene>
    <name evidence="1" type="ORF">AVEN_144051_1</name>
</gene>
<protein>
    <submittedName>
        <fullName evidence="1">Uncharacterized protein</fullName>
    </submittedName>
</protein>
<organism evidence="1 2">
    <name type="scientific">Araneus ventricosus</name>
    <name type="common">Orbweaver spider</name>
    <name type="synonym">Epeira ventricosa</name>
    <dbReference type="NCBI Taxonomy" id="182803"/>
    <lineage>
        <taxon>Eukaryota</taxon>
        <taxon>Metazoa</taxon>
        <taxon>Ecdysozoa</taxon>
        <taxon>Arthropoda</taxon>
        <taxon>Chelicerata</taxon>
        <taxon>Arachnida</taxon>
        <taxon>Araneae</taxon>
        <taxon>Araneomorphae</taxon>
        <taxon>Entelegynae</taxon>
        <taxon>Araneoidea</taxon>
        <taxon>Araneidae</taxon>
        <taxon>Araneus</taxon>
    </lineage>
</organism>
<dbReference type="OrthoDB" id="10051381at2759"/>
<sequence length="105" mass="12066">MALDRMSNDQYKLIIRAEKAHVGEHERRFNVPTVNEAIVMVEDEADGRDIIIKGVKVWNVLQRHIDLMTPFSIPLFFGIKGRLPLPFNPLNSMPGHFPGIELQQF</sequence>
<evidence type="ECO:0000313" key="1">
    <source>
        <dbReference type="EMBL" id="GBM15266.1"/>
    </source>
</evidence>
<name>A0A4Y2DGX3_ARAVE</name>
<dbReference type="Proteomes" id="UP000499080">
    <property type="component" value="Unassembled WGS sequence"/>
</dbReference>
<comment type="caution">
    <text evidence="1">The sequence shown here is derived from an EMBL/GenBank/DDBJ whole genome shotgun (WGS) entry which is preliminary data.</text>
</comment>
<dbReference type="EMBL" id="BGPR01000357">
    <property type="protein sequence ID" value="GBM15266.1"/>
    <property type="molecule type" value="Genomic_DNA"/>
</dbReference>